<accession>A0A7V6TXU9</accession>
<name>A0A7V6TXU9_9HYPH</name>
<gene>
    <name evidence="1" type="ORF">GXX48_01085</name>
</gene>
<dbReference type="EMBL" id="DUMN01000032">
    <property type="protein sequence ID" value="HHV66230.1"/>
    <property type="molecule type" value="Genomic_DNA"/>
</dbReference>
<reference evidence="1 2" key="1">
    <citation type="journal article" date="2020" name="Biotechnol. Biofuels">
        <title>New insights from the biogas microbiome by comprehensive genome-resolved metagenomics of nearly 1600 species originating from multiple anaerobic digesters.</title>
        <authorList>
            <person name="Campanaro S."/>
            <person name="Treu L."/>
            <person name="Rodriguez-R L.M."/>
            <person name="Kovalovszki A."/>
            <person name="Ziels R.M."/>
            <person name="Maus I."/>
            <person name="Zhu X."/>
            <person name="Kougias P.G."/>
            <person name="Basile A."/>
            <person name="Luo G."/>
            <person name="Schluter A."/>
            <person name="Konstantinidis K.T."/>
            <person name="Angelidaki I."/>
        </authorList>
    </citation>
    <scope>NUCLEOTIDE SEQUENCE [LARGE SCALE GENOMIC DNA]</scope>
    <source>
        <strain evidence="1">AS04akNAM_66</strain>
    </source>
</reference>
<dbReference type="InterPro" id="IPR045565">
    <property type="entry name" value="Phage_capsid_2"/>
</dbReference>
<dbReference type="AlphaFoldDB" id="A0A7V6TXU9"/>
<evidence type="ECO:0000313" key="2">
    <source>
        <dbReference type="Proteomes" id="UP000551563"/>
    </source>
</evidence>
<comment type="caution">
    <text evidence="1">The sequence shown here is derived from an EMBL/GenBank/DDBJ whole genome shotgun (WGS) entry which is preliminary data.</text>
</comment>
<organism evidence="1 2">
    <name type="scientific">Brucella intermedia</name>
    <dbReference type="NCBI Taxonomy" id="94625"/>
    <lineage>
        <taxon>Bacteria</taxon>
        <taxon>Pseudomonadati</taxon>
        <taxon>Pseudomonadota</taxon>
        <taxon>Alphaproteobacteria</taxon>
        <taxon>Hyphomicrobiales</taxon>
        <taxon>Brucellaceae</taxon>
        <taxon>Brucella/Ochrobactrum group</taxon>
        <taxon>Brucella</taxon>
    </lineage>
</organism>
<evidence type="ECO:0000313" key="1">
    <source>
        <dbReference type="EMBL" id="HHV66230.1"/>
    </source>
</evidence>
<sequence>MQQAPAWFREVIKDKITIMYQAKGGYLDGTMMSGDTQANTVKFPIAGRLEAKEITGSIQFVEGGNADLKTVQVTMKDFEASAWILSKDKYKMGPNEQDAVARQLTMAIKRQADRIKLDALDVFTPGTPDIGTGAEVIDITYLEQARSEIAAQGEIEEDEYFCPLPEMWMSQLLMYKEFSKASYVGPENAPFSKVMRQRARTVRDVHYFTMPDEYFKGVDGNSLDAFMWAKSAMGAETPWNKEQPSFTTHYDREGDPLLGKVGMGGAAIGIQRKGVKRLRFKKITTPERPAIKTITA</sequence>
<proteinExistence type="predicted"/>
<protein>
    <submittedName>
        <fullName evidence="1">Uncharacterized protein</fullName>
    </submittedName>
</protein>
<dbReference type="Proteomes" id="UP000551563">
    <property type="component" value="Unassembled WGS sequence"/>
</dbReference>
<dbReference type="Pfam" id="PF19821">
    <property type="entry name" value="Phage_capsid_2"/>
    <property type="match status" value="1"/>
</dbReference>